<dbReference type="RefSeq" id="WP_102599333.1">
    <property type="nucleotide sequence ID" value="NZ_JABUYH010000010.1"/>
</dbReference>
<dbReference type="AlphaFoldDB" id="A0A2N7RXG9"/>
<reference evidence="1 2" key="1">
    <citation type="journal article" date="2017" name="Elife">
        <title>Extensive horizontal gene transfer in cheese-associated bacteria.</title>
        <authorList>
            <person name="Bonham K.S."/>
            <person name="Wolfe B.E."/>
            <person name="Dutton R.J."/>
        </authorList>
    </citation>
    <scope>NUCLEOTIDE SEQUENCE [LARGE SCALE GENOMIC DNA]</scope>
    <source>
        <strain evidence="1 2">JB182</strain>
    </source>
</reference>
<dbReference type="Proteomes" id="UP000235739">
    <property type="component" value="Unassembled WGS sequence"/>
</dbReference>
<sequence length="156" mass="17263">MPPLSSILSSIKNRLSPKYAEELSVYVVYGKQPSPFPDLEHIEPIIAVVANERECFEIQEKCPETEVSWEARTVKNAEGMDVATGSILYLTHTTLLPYDEDVDGNPVFGIMGSPQPTALYCSRDSAEQEAPDQYLHRVTVGEINLRGVGELLDTGH</sequence>
<protein>
    <submittedName>
        <fullName evidence="1">Uncharacterized protein</fullName>
    </submittedName>
</protein>
<evidence type="ECO:0000313" key="2">
    <source>
        <dbReference type="Proteomes" id="UP000235739"/>
    </source>
</evidence>
<proteinExistence type="predicted"/>
<organism evidence="1 2">
    <name type="scientific">Glutamicibacter arilaitensis</name>
    <dbReference type="NCBI Taxonomy" id="256701"/>
    <lineage>
        <taxon>Bacteria</taxon>
        <taxon>Bacillati</taxon>
        <taxon>Actinomycetota</taxon>
        <taxon>Actinomycetes</taxon>
        <taxon>Micrococcales</taxon>
        <taxon>Micrococcaceae</taxon>
        <taxon>Glutamicibacter</taxon>
    </lineage>
</organism>
<evidence type="ECO:0000313" key="1">
    <source>
        <dbReference type="EMBL" id="PMQ18586.1"/>
    </source>
</evidence>
<dbReference type="EMBL" id="PNQX01000005">
    <property type="protein sequence ID" value="PMQ18586.1"/>
    <property type="molecule type" value="Genomic_DNA"/>
</dbReference>
<gene>
    <name evidence="1" type="ORF">CIK84_18690</name>
</gene>
<accession>A0A2N7RXG9</accession>
<comment type="caution">
    <text evidence="1">The sequence shown here is derived from an EMBL/GenBank/DDBJ whole genome shotgun (WGS) entry which is preliminary data.</text>
</comment>
<name>A0A2N7RXG9_9MICC</name>